<feature type="coiled-coil region" evidence="1">
    <location>
        <begin position="838"/>
        <end position="879"/>
    </location>
</feature>
<dbReference type="InterPro" id="IPR038919">
    <property type="entry name" value="STB2/STB2"/>
</dbReference>
<evidence type="ECO:0000313" key="5">
    <source>
        <dbReference type="Proteomes" id="UP000517252"/>
    </source>
</evidence>
<name>A0A6V8QVA1_TRIAP</name>
<dbReference type="AlphaFoldDB" id="A0A6V8QVA1"/>
<feature type="compositionally biased region" description="Basic and acidic residues" evidence="2">
    <location>
        <begin position="455"/>
        <end position="466"/>
    </location>
</feature>
<feature type="domain" description="STB6-like N-terminal" evidence="3">
    <location>
        <begin position="94"/>
        <end position="223"/>
    </location>
</feature>
<dbReference type="PANTHER" id="PTHR31011">
    <property type="entry name" value="PROTEIN STB2-RELATED"/>
    <property type="match status" value="1"/>
</dbReference>
<dbReference type="PANTHER" id="PTHR31011:SF2">
    <property type="entry name" value="PROTEIN STB2-RELATED"/>
    <property type="match status" value="1"/>
</dbReference>
<protein>
    <submittedName>
        <fullName evidence="4">Protein STB2</fullName>
    </submittedName>
</protein>
<reference evidence="4 5" key="1">
    <citation type="submission" date="2020-07" db="EMBL/GenBank/DDBJ databases">
        <title>Trichoderma asperellum IC-1 whole genome shotgun sequence.</title>
        <authorList>
            <person name="Kanamasa S."/>
            <person name="Takahashi H."/>
        </authorList>
    </citation>
    <scope>NUCLEOTIDE SEQUENCE [LARGE SCALE GENOMIC DNA]</scope>
    <source>
        <strain evidence="4 5">IC-1</strain>
    </source>
</reference>
<dbReference type="EMBL" id="BLZH01000007">
    <property type="protein sequence ID" value="GFP56574.1"/>
    <property type="molecule type" value="Genomic_DNA"/>
</dbReference>
<evidence type="ECO:0000256" key="1">
    <source>
        <dbReference type="SAM" id="Coils"/>
    </source>
</evidence>
<accession>A0A6V8QVA1</accession>
<dbReference type="Pfam" id="PF25995">
    <property type="entry name" value="STB6_N"/>
    <property type="match status" value="1"/>
</dbReference>
<sequence>MSLMPSFSQDGRVYRDDDASGLSRLDRRTTTRSNHPDGNYLSLMPTETQMVDTASYRAARPSASSSAVPQRHLVFPDPIAFNIAANFFFFSLQSRYLETDPCVEVVQRRSVLHGYDLYIVEQWACSRQPPTLVIATYTGDEKDSIMVGVLAVSADESQWSEQIRLYLKKTEQNHARPKNTELGELMITNLSNFPSSLTVIAVPEGDLRKYRHLFVVNEDLKRLGCSGRSGLTLTEPTEATQSKFQQLYRISDRVPFNQAVAELIKLCQVALFMFDKLEQPYIDGLLCDVTERAISNWWTDLGAEHYNYEPTDGILGPSTVAALLGMLLGARNRLHWQGAPVSKDVFDLDSTKRGISYFQKAQKLEKTRRLDQQTLFKLHTATTKAAVKEDWGVQKAIKSTVTEIGGKRGEIVMDMVSGKDKAGLADIETVDIDKFASLVYGERPKWLWHGKPRRTPLEQHDHDHDVALSPPKTTSNQNDKRAHSLPVEEELGMKQKDDSLSPEAGMALRPTVSMLEGVGEKDGLHKTVFKSVAGKMSDARSGFGRLKDGVRGRGHGTRLSISTKEEVLENGNGSANALQNFSIPPSPAAVVSRAFTWKTKPEEYLTAIKRGDLDVLPGLTAVSSPSSTADLKAARLLEYERKPRESDRSLEFLGPEMHRRAPSAVPSTTNESDIEVICPGIRDRTDFLQLALSRRHSCDFSELYTKQVLNENRWARRMSFGDAEEAVLSWDELIDIMDETDDEEAEARAVSARHLAQHIDRIVYGIEPWIKEKIRLVHMLDEKYGKDKTEIQNLHHHLSEIYHRVKYNSDEMLAEERASLTESVKEIEVLVARLDYEINALVQKINDVEDGIKNFERQVEDVERRADELRTQLETESWLHWFVRTLTGVGTGPNITRTI</sequence>
<dbReference type="GO" id="GO:0070822">
    <property type="term" value="C:Sin3-type complex"/>
    <property type="evidence" value="ECO:0007669"/>
    <property type="project" value="TreeGrafter"/>
</dbReference>
<proteinExistence type="predicted"/>
<feature type="region of interest" description="Disordered" evidence="2">
    <location>
        <begin position="449"/>
        <end position="503"/>
    </location>
</feature>
<keyword evidence="1" id="KW-0175">Coiled coil</keyword>
<dbReference type="InterPro" id="IPR059025">
    <property type="entry name" value="STB6_N"/>
</dbReference>
<feature type="region of interest" description="Disordered" evidence="2">
    <location>
        <begin position="1"/>
        <end position="43"/>
    </location>
</feature>
<organism evidence="4 5">
    <name type="scientific">Trichoderma asperellum</name>
    <name type="common">Filamentous fungus</name>
    <dbReference type="NCBI Taxonomy" id="101201"/>
    <lineage>
        <taxon>Eukaryota</taxon>
        <taxon>Fungi</taxon>
        <taxon>Dikarya</taxon>
        <taxon>Ascomycota</taxon>
        <taxon>Pezizomycotina</taxon>
        <taxon>Sordariomycetes</taxon>
        <taxon>Hypocreomycetidae</taxon>
        <taxon>Hypocreales</taxon>
        <taxon>Hypocreaceae</taxon>
        <taxon>Trichoderma</taxon>
    </lineage>
</organism>
<feature type="compositionally biased region" description="Basic and acidic residues" evidence="2">
    <location>
        <begin position="12"/>
        <end position="29"/>
    </location>
</feature>
<gene>
    <name evidence="4" type="ORF">TASIC1_0007006600</name>
</gene>
<evidence type="ECO:0000259" key="3">
    <source>
        <dbReference type="Pfam" id="PF25995"/>
    </source>
</evidence>
<evidence type="ECO:0000313" key="4">
    <source>
        <dbReference type="EMBL" id="GFP56574.1"/>
    </source>
</evidence>
<comment type="caution">
    <text evidence="4">The sequence shown here is derived from an EMBL/GenBank/DDBJ whole genome shotgun (WGS) entry which is preliminary data.</text>
</comment>
<dbReference type="Proteomes" id="UP000517252">
    <property type="component" value="Unassembled WGS sequence"/>
</dbReference>
<dbReference type="OrthoDB" id="19806at2759"/>
<evidence type="ECO:0000256" key="2">
    <source>
        <dbReference type="SAM" id="MobiDB-lite"/>
    </source>
</evidence>